<dbReference type="PANTHER" id="PTHR43352:SF1">
    <property type="entry name" value="ANTHRANILATE--COA LIGASE"/>
    <property type="match status" value="1"/>
</dbReference>
<comment type="caution">
    <text evidence="4">The sequence shown here is derived from an EMBL/GenBank/DDBJ whole genome shotgun (WGS) entry which is preliminary data.</text>
</comment>
<dbReference type="Gene3D" id="3.30.300.30">
    <property type="match status" value="1"/>
</dbReference>
<gene>
    <name evidence="4" type="ORF">GF339_13475</name>
</gene>
<dbReference type="Pfam" id="PF00501">
    <property type="entry name" value="AMP-binding"/>
    <property type="match status" value="1"/>
</dbReference>
<feature type="domain" description="AMP-dependent synthetase/ligase" evidence="2">
    <location>
        <begin position="102"/>
        <end position="246"/>
    </location>
</feature>
<dbReference type="InterPro" id="IPR042099">
    <property type="entry name" value="ANL_N_sf"/>
</dbReference>
<evidence type="ECO:0000259" key="3">
    <source>
        <dbReference type="Pfam" id="PF13193"/>
    </source>
</evidence>
<evidence type="ECO:0000313" key="5">
    <source>
        <dbReference type="Proteomes" id="UP000649604"/>
    </source>
</evidence>
<evidence type="ECO:0000259" key="2">
    <source>
        <dbReference type="Pfam" id="PF00501"/>
    </source>
</evidence>
<dbReference type="GO" id="GO:0044550">
    <property type="term" value="P:secondary metabolite biosynthetic process"/>
    <property type="evidence" value="ECO:0007669"/>
    <property type="project" value="TreeGrafter"/>
</dbReference>
<dbReference type="PANTHER" id="PTHR43352">
    <property type="entry name" value="ACETYL-COA SYNTHETASE"/>
    <property type="match status" value="1"/>
</dbReference>
<keyword evidence="1" id="KW-0436">Ligase</keyword>
<organism evidence="4 5">
    <name type="scientific">candidate division KSB3 bacterium</name>
    <dbReference type="NCBI Taxonomy" id="2044937"/>
    <lineage>
        <taxon>Bacteria</taxon>
        <taxon>candidate division KSB3</taxon>
    </lineage>
</organism>
<evidence type="ECO:0000256" key="1">
    <source>
        <dbReference type="ARBA" id="ARBA00022598"/>
    </source>
</evidence>
<dbReference type="Pfam" id="PF13193">
    <property type="entry name" value="AMP-binding_C"/>
    <property type="match status" value="1"/>
</dbReference>
<dbReference type="InterPro" id="IPR000873">
    <property type="entry name" value="AMP-dep_synth/lig_dom"/>
</dbReference>
<dbReference type="GO" id="GO:0016878">
    <property type="term" value="F:acid-thiol ligase activity"/>
    <property type="evidence" value="ECO:0007669"/>
    <property type="project" value="TreeGrafter"/>
</dbReference>
<protein>
    <submittedName>
        <fullName evidence="4">AMP-binding protein</fullName>
    </submittedName>
</protein>
<reference evidence="4" key="1">
    <citation type="submission" date="2019-11" db="EMBL/GenBank/DDBJ databases">
        <title>Microbial mats filling the niche in hypersaline microbial mats.</title>
        <authorList>
            <person name="Wong H.L."/>
            <person name="Macleod F.I."/>
            <person name="White R.A. III"/>
            <person name="Burns B.P."/>
        </authorList>
    </citation>
    <scope>NUCLEOTIDE SEQUENCE</scope>
    <source>
        <strain evidence="4">Rbin_158</strain>
    </source>
</reference>
<evidence type="ECO:0000313" key="4">
    <source>
        <dbReference type="EMBL" id="MBD3325589.1"/>
    </source>
</evidence>
<dbReference type="InterPro" id="IPR025110">
    <property type="entry name" value="AMP-bd_C"/>
</dbReference>
<dbReference type="AlphaFoldDB" id="A0A9D5Q690"/>
<dbReference type="Gene3D" id="3.40.50.12780">
    <property type="entry name" value="N-terminal domain of ligase-like"/>
    <property type="match status" value="1"/>
</dbReference>
<name>A0A9D5Q690_9BACT</name>
<dbReference type="SUPFAM" id="SSF56801">
    <property type="entry name" value="Acetyl-CoA synthetase-like"/>
    <property type="match status" value="1"/>
</dbReference>
<sequence>MDSSPVLSYDQLYRIVADLVSAELSTLRGQTREEAQLKGGPQADLLGTTDSLERLELAAAVNAMFQLHKTGLEDALLRYRRLSKWVEIVERCWQEHHEEITFLSSGSSGRPKHCPHQLVLLLQEVQTLAAIFADRTRILAMVPAHHIYGFLFTLLLPHVAEVPVIDGRYLAIGTLAQTLKPGDLIVSFPANWAYLQRSLPCFPSDVWGVTSTAPCDAGLIHALREQGLTQMIEVYGSSETAGIGSRTMPDSPYTLFPYWQRSATQEEGTFSLIRTLPDGTSSNDFQPPDLLEWHSERTFSPVKRLDNAVQIGGINVYPQRVAQKILTHPKVKACAVRLFTLPATDRLKAFIVPVDGIDEATFRAELEAWLSQHFAAPEKPVRLTFGSELPHNHLGKLTDW</sequence>
<proteinExistence type="predicted"/>
<accession>A0A9D5Q690</accession>
<dbReference type="Proteomes" id="UP000649604">
    <property type="component" value="Unassembled WGS sequence"/>
</dbReference>
<feature type="domain" description="AMP-binding enzyme C-terminal" evidence="3">
    <location>
        <begin position="323"/>
        <end position="396"/>
    </location>
</feature>
<dbReference type="InterPro" id="IPR045851">
    <property type="entry name" value="AMP-bd_C_sf"/>
</dbReference>
<dbReference type="EMBL" id="WJJP01000436">
    <property type="protein sequence ID" value="MBD3325589.1"/>
    <property type="molecule type" value="Genomic_DNA"/>
</dbReference>